<dbReference type="GeneID" id="8575254"/>
<evidence type="ECO:0000313" key="8">
    <source>
        <dbReference type="EMBL" id="CAP26376.2"/>
    </source>
</evidence>
<dbReference type="eggNOG" id="ENOG502TINI">
    <property type="taxonomic scope" value="Eukaryota"/>
</dbReference>
<dbReference type="InParanoid" id="A8X166"/>
<keyword evidence="9" id="KW-1185">Reference proteome</keyword>
<dbReference type="CTD" id="8575254"/>
<comment type="subcellular location">
    <subcellularLocation>
        <location evidence="1">Endoplasmic reticulum membrane</location>
        <topology evidence="1">Multi-pass membrane protein</topology>
    </subcellularLocation>
</comment>
<dbReference type="Proteomes" id="UP000008549">
    <property type="component" value="Unassembled WGS sequence"/>
</dbReference>
<dbReference type="EMBL" id="HE600909">
    <property type="protein sequence ID" value="CAP26376.2"/>
    <property type="molecule type" value="Genomic_DNA"/>
</dbReference>
<evidence type="ECO:0000256" key="4">
    <source>
        <dbReference type="ARBA" id="ARBA00022919"/>
    </source>
</evidence>
<dbReference type="OMA" id="AKPFEND"/>
<dbReference type="InterPro" id="IPR024512">
    <property type="entry name" value="Ser_palmitoyltrfase_ssu-like"/>
</dbReference>
<organism evidence="8 9">
    <name type="scientific">Caenorhabditis briggsae</name>
    <dbReference type="NCBI Taxonomy" id="6238"/>
    <lineage>
        <taxon>Eukaryota</taxon>
        <taxon>Metazoa</taxon>
        <taxon>Ecdysozoa</taxon>
        <taxon>Nematoda</taxon>
        <taxon>Chromadorea</taxon>
        <taxon>Rhabditida</taxon>
        <taxon>Rhabditina</taxon>
        <taxon>Rhabditomorpha</taxon>
        <taxon>Rhabditoidea</taxon>
        <taxon>Rhabditidae</taxon>
        <taxon>Peloderinae</taxon>
        <taxon>Caenorhabditis</taxon>
    </lineage>
</organism>
<evidence type="ECO:0000256" key="2">
    <source>
        <dbReference type="ARBA" id="ARBA00022692"/>
    </source>
</evidence>
<dbReference type="HOGENOM" id="CLU_1983551_0_0_1"/>
<sequence>MAPFESVSSTINMLSSSISQNVCAAFFYQSCALLNSQILDFQVKMSGSSTTTATTTTAKAFENDYGDFSQFKKGKPAKQTLGEHIYLQYLLVSGIYMLEPWEQRLFNWIIIFALTAFTALITYFVV</sequence>
<evidence type="ECO:0000256" key="3">
    <source>
        <dbReference type="ARBA" id="ARBA00022824"/>
    </source>
</evidence>
<dbReference type="RefSeq" id="XP_002633257.2">
    <property type="nucleotide sequence ID" value="XM_002633211.2"/>
</dbReference>
<evidence type="ECO:0000256" key="7">
    <source>
        <dbReference type="SAM" id="Phobius"/>
    </source>
</evidence>
<keyword evidence="4" id="KW-0443">Lipid metabolism</keyword>
<dbReference type="KEGG" id="cbr:CBG_05982"/>
<evidence type="ECO:0000256" key="1">
    <source>
        <dbReference type="ARBA" id="ARBA00004477"/>
    </source>
</evidence>
<evidence type="ECO:0000256" key="5">
    <source>
        <dbReference type="ARBA" id="ARBA00022989"/>
    </source>
</evidence>
<feature type="transmembrane region" description="Helical" evidence="7">
    <location>
        <begin position="105"/>
        <end position="125"/>
    </location>
</feature>
<dbReference type="WormBase" id="CBG05982">
    <property type="protein sequence ID" value="CBP07201"/>
    <property type="gene ID" value="WBGene00028332"/>
</dbReference>
<reference evidence="8 9" key="2">
    <citation type="journal article" date="2011" name="PLoS Genet.">
        <title>Caenorhabditis briggsae recombinant inbred line genotypes reveal inter-strain incompatibility and the evolution of recombination.</title>
        <authorList>
            <person name="Ross J.A."/>
            <person name="Koboldt D.C."/>
            <person name="Staisch J.E."/>
            <person name="Chamberlin H.M."/>
            <person name="Gupta B.P."/>
            <person name="Miller R.D."/>
            <person name="Baird S.E."/>
            <person name="Haag E.S."/>
        </authorList>
    </citation>
    <scope>NUCLEOTIDE SEQUENCE [LARGE SCALE GENOMIC DNA]</scope>
    <source>
        <strain evidence="8 9">AF16</strain>
    </source>
</reference>
<dbReference type="AlphaFoldDB" id="A8X166"/>
<proteinExistence type="predicted"/>
<keyword evidence="5 7" id="KW-1133">Transmembrane helix</keyword>
<evidence type="ECO:0000313" key="9">
    <source>
        <dbReference type="Proteomes" id="UP000008549"/>
    </source>
</evidence>
<evidence type="ECO:0000256" key="6">
    <source>
        <dbReference type="ARBA" id="ARBA00023136"/>
    </source>
</evidence>
<dbReference type="GO" id="GO:0005789">
    <property type="term" value="C:endoplasmic reticulum membrane"/>
    <property type="evidence" value="ECO:0007669"/>
    <property type="project" value="UniProtKB-SubCell"/>
</dbReference>
<protein>
    <submittedName>
        <fullName evidence="8">Protein CBG05982</fullName>
    </submittedName>
</protein>
<dbReference type="GO" id="GO:0006665">
    <property type="term" value="P:sphingolipid metabolic process"/>
    <property type="evidence" value="ECO:0007669"/>
    <property type="project" value="UniProtKB-KW"/>
</dbReference>
<keyword evidence="3" id="KW-0256">Endoplasmic reticulum</keyword>
<reference evidence="8 9" key="1">
    <citation type="journal article" date="2003" name="PLoS Biol.">
        <title>The genome sequence of Caenorhabditis briggsae: a platform for comparative genomics.</title>
        <authorList>
            <person name="Stein L.D."/>
            <person name="Bao Z."/>
            <person name="Blasiar D."/>
            <person name="Blumenthal T."/>
            <person name="Brent M.R."/>
            <person name="Chen N."/>
            <person name="Chinwalla A."/>
            <person name="Clarke L."/>
            <person name="Clee C."/>
            <person name="Coghlan A."/>
            <person name="Coulson A."/>
            <person name="D'Eustachio P."/>
            <person name="Fitch D.H."/>
            <person name="Fulton L.A."/>
            <person name="Fulton R.E."/>
            <person name="Griffiths-Jones S."/>
            <person name="Harris T.W."/>
            <person name="Hillier L.W."/>
            <person name="Kamath R."/>
            <person name="Kuwabara P.E."/>
            <person name="Mardis E.R."/>
            <person name="Marra M.A."/>
            <person name="Miner T.L."/>
            <person name="Minx P."/>
            <person name="Mullikin J.C."/>
            <person name="Plumb R.W."/>
            <person name="Rogers J."/>
            <person name="Schein J.E."/>
            <person name="Sohrmann M."/>
            <person name="Spieth J."/>
            <person name="Stajich J.E."/>
            <person name="Wei C."/>
            <person name="Willey D."/>
            <person name="Wilson R.K."/>
            <person name="Durbin R."/>
            <person name="Waterston R.H."/>
        </authorList>
    </citation>
    <scope>NUCLEOTIDE SEQUENCE [LARGE SCALE GENOMIC DNA]</scope>
    <source>
        <strain evidence="8 9">AF16</strain>
    </source>
</reference>
<gene>
    <name evidence="8 10" type="ORF">CBG05982</name>
    <name evidence="8" type="ORF">CBG_05982</name>
</gene>
<accession>A8X166</accession>
<evidence type="ECO:0000313" key="10">
    <source>
        <dbReference type="WormBase" id="CBG05982"/>
    </source>
</evidence>
<keyword evidence="2 7" id="KW-0812">Transmembrane</keyword>
<name>A8X166_CAEBR</name>
<dbReference type="Pfam" id="PF11779">
    <property type="entry name" value="SPT_ssu-like"/>
    <property type="match status" value="1"/>
</dbReference>
<dbReference type="FunCoup" id="A8X166">
    <property type="interactions" value="1"/>
</dbReference>
<keyword evidence="4" id="KW-0746">Sphingolipid metabolism</keyword>
<keyword evidence="6 7" id="KW-0472">Membrane</keyword>